<keyword evidence="2 5" id="KW-0378">Hydrolase</keyword>
<dbReference type="RefSeq" id="WP_301997422.1">
    <property type="nucleotide sequence ID" value="NZ_JAMJEV010000001.1"/>
</dbReference>
<sequence length="618" mass="73229">MRKSQNSFIISVICIVLLIGMNLLSLKWNDFFVSSLLGVTILNLIISVMLANYYREALEYLKWFIKRNHYYEILYLEHKNNVNLENKDLDTKDHKKYFLKLFRNKEITCEYIESLSDKEASIFLLGLQFYYRELNFSDNLNVTCIRILAEKASRDKGYLYILLKMSLNTYFSFNDSPLLFAEKLLDKSQIITSRENSEDSDALLFERMRNTDDEEVTIFSTTSQISDLSFRLLKTDGIKELNFFLVSPLIESDSALVELNKEYDVPDFAIPTFQFVGKDTQLDMLRRVIRILNAIEKTMDFSIETKIKVNLFLFREKYPDIKIRLLKNRSYMQVFPSSLKYANNLYRYGLEVTDREMIDKFAYRINELIEDKSKIRKVQLDKTSFKSLKEVALREIYIYLLKRGYDAKKIEQSRREFTVNFNNPQMILYIEQIMKFDRRIYEYISRQKFDYIDDEIFDPNKPIITDKSNSEIVVKYKTENELFHISVGMLFVKDDKMLMIKKKKSPYLNKISIVAGHLENGETPFNAIKREVKEELNITVDKYKLIKENFYIPGDICRYDASNHLWFVFVCEDNIDENTLKPDSTEIEEILWVDLKSLSDLNTLTFATEKILRTLGLK</sequence>
<dbReference type="PANTHER" id="PTHR43736">
    <property type="entry name" value="ADP-RIBOSE PYROPHOSPHATASE"/>
    <property type="match status" value="1"/>
</dbReference>
<evidence type="ECO:0000313" key="6">
    <source>
        <dbReference type="Proteomes" id="UP001176021"/>
    </source>
</evidence>
<evidence type="ECO:0000256" key="2">
    <source>
        <dbReference type="ARBA" id="ARBA00022801"/>
    </source>
</evidence>
<feature type="domain" description="Nudix hydrolase" evidence="4">
    <location>
        <begin position="482"/>
        <end position="618"/>
    </location>
</feature>
<organism evidence="5 6">
    <name type="scientific">Desulfosporosinus nitroreducens</name>
    <dbReference type="NCBI Taxonomy" id="2018668"/>
    <lineage>
        <taxon>Bacteria</taxon>
        <taxon>Bacillati</taxon>
        <taxon>Bacillota</taxon>
        <taxon>Clostridia</taxon>
        <taxon>Eubacteriales</taxon>
        <taxon>Desulfitobacteriaceae</taxon>
        <taxon>Desulfosporosinus</taxon>
    </lineage>
</organism>
<feature type="transmembrane region" description="Helical" evidence="3">
    <location>
        <begin position="7"/>
        <end position="25"/>
    </location>
</feature>
<dbReference type="InterPro" id="IPR000086">
    <property type="entry name" value="NUDIX_hydrolase_dom"/>
</dbReference>
<dbReference type="Proteomes" id="UP001176021">
    <property type="component" value="Unassembled WGS sequence"/>
</dbReference>
<evidence type="ECO:0000259" key="4">
    <source>
        <dbReference type="PROSITE" id="PS51462"/>
    </source>
</evidence>
<dbReference type="CDD" id="cd02883">
    <property type="entry name" value="NUDIX_Hydrolase"/>
    <property type="match status" value="1"/>
</dbReference>
<evidence type="ECO:0000256" key="1">
    <source>
        <dbReference type="ARBA" id="ARBA00005582"/>
    </source>
</evidence>
<gene>
    <name evidence="5" type="ORF">M8H41_00295</name>
</gene>
<dbReference type="Gene3D" id="3.90.79.10">
    <property type="entry name" value="Nucleoside Triphosphate Pyrophosphohydrolase"/>
    <property type="match status" value="1"/>
</dbReference>
<accession>A0ABT8QJ77</accession>
<comment type="similarity">
    <text evidence="1">Belongs to the Nudix hydrolase family.</text>
</comment>
<keyword evidence="3" id="KW-1133">Transmembrane helix</keyword>
<keyword evidence="6" id="KW-1185">Reference proteome</keyword>
<keyword evidence="3" id="KW-0812">Transmembrane</keyword>
<protein>
    <submittedName>
        <fullName evidence="5">NUDIX hydrolase</fullName>
    </submittedName>
</protein>
<dbReference type="PANTHER" id="PTHR43736:SF1">
    <property type="entry name" value="DIHYDRONEOPTERIN TRIPHOSPHATE DIPHOSPHATASE"/>
    <property type="match status" value="1"/>
</dbReference>
<name>A0ABT8QJ77_9FIRM</name>
<dbReference type="InterPro" id="IPR015797">
    <property type="entry name" value="NUDIX_hydrolase-like_dom_sf"/>
</dbReference>
<dbReference type="InterPro" id="IPR020084">
    <property type="entry name" value="NUDIX_hydrolase_CS"/>
</dbReference>
<dbReference type="SUPFAM" id="SSF55811">
    <property type="entry name" value="Nudix"/>
    <property type="match status" value="1"/>
</dbReference>
<comment type="caution">
    <text evidence="5">The sequence shown here is derived from an EMBL/GenBank/DDBJ whole genome shotgun (WGS) entry which is preliminary data.</text>
</comment>
<dbReference type="PROSITE" id="PS00893">
    <property type="entry name" value="NUDIX_BOX"/>
    <property type="match status" value="1"/>
</dbReference>
<dbReference type="EMBL" id="JAMJEV010000001">
    <property type="protein sequence ID" value="MDO0821300.1"/>
    <property type="molecule type" value="Genomic_DNA"/>
</dbReference>
<feature type="transmembrane region" description="Helical" evidence="3">
    <location>
        <begin position="31"/>
        <end position="54"/>
    </location>
</feature>
<dbReference type="PROSITE" id="PS51462">
    <property type="entry name" value="NUDIX"/>
    <property type="match status" value="1"/>
</dbReference>
<keyword evidence="3" id="KW-0472">Membrane</keyword>
<dbReference type="Pfam" id="PF00293">
    <property type="entry name" value="NUDIX"/>
    <property type="match status" value="1"/>
</dbReference>
<evidence type="ECO:0000256" key="3">
    <source>
        <dbReference type="SAM" id="Phobius"/>
    </source>
</evidence>
<proteinExistence type="inferred from homology"/>
<dbReference type="GO" id="GO:0016787">
    <property type="term" value="F:hydrolase activity"/>
    <property type="evidence" value="ECO:0007669"/>
    <property type="project" value="UniProtKB-KW"/>
</dbReference>
<evidence type="ECO:0000313" key="5">
    <source>
        <dbReference type="EMBL" id="MDO0821300.1"/>
    </source>
</evidence>
<reference evidence="5" key="1">
    <citation type="submission" date="2022-05" db="EMBL/GenBank/DDBJ databases">
        <title>Expanded diversity of anoxic marine methylotrophy in a Black Sea sulfate reducing microorganism.</title>
        <authorList>
            <person name="Fischer P.Q."/>
            <person name="Stams A.J.M."/>
            <person name="Villanueva L."/>
            <person name="Sousa D.Z."/>
        </authorList>
    </citation>
    <scope>NUCLEOTIDE SEQUENCE</scope>
    <source>
        <strain evidence="5">P130</strain>
    </source>
</reference>